<dbReference type="GO" id="GO:0090482">
    <property type="term" value="F:vitamin transmembrane transporter activity"/>
    <property type="evidence" value="ECO:0007669"/>
    <property type="project" value="InterPro"/>
</dbReference>
<dbReference type="GeneTree" id="ENSGT00990000209517"/>
<protein>
    <submittedName>
        <fullName evidence="2">Uncharacterized protein</fullName>
    </submittedName>
</protein>
<evidence type="ECO:0000313" key="3">
    <source>
        <dbReference type="Proteomes" id="UP000472277"/>
    </source>
</evidence>
<reference evidence="2" key="1">
    <citation type="submission" date="2025-08" db="UniProtKB">
        <authorList>
            <consortium name="Ensembl"/>
        </authorList>
    </citation>
    <scope>IDENTIFICATION</scope>
</reference>
<sequence>MGRKWDWPNECGLHSGGWVGPTVLLCVYGFSSIKRLSEPILTGYLNGPYKNLTTQQVRHVHCLLI</sequence>
<dbReference type="InParanoid" id="A0A673Y4G7"/>
<keyword evidence="3" id="KW-1185">Reference proteome</keyword>
<dbReference type="Pfam" id="PF01770">
    <property type="entry name" value="Folate_carrier"/>
    <property type="match status" value="1"/>
</dbReference>
<evidence type="ECO:0000313" key="2">
    <source>
        <dbReference type="Ensembl" id="ENSSTUP00000029410.1"/>
    </source>
</evidence>
<dbReference type="Proteomes" id="UP000472277">
    <property type="component" value="Chromosome 4"/>
</dbReference>
<reference evidence="2" key="2">
    <citation type="submission" date="2025-09" db="UniProtKB">
        <authorList>
            <consortium name="Ensembl"/>
        </authorList>
    </citation>
    <scope>IDENTIFICATION</scope>
</reference>
<comment type="similarity">
    <text evidence="1">Belongs to the reduced folate carrier (RFC) transporter (TC 2.A.48) family.</text>
</comment>
<dbReference type="OMA" id="VRHVHCL"/>
<dbReference type="AlphaFoldDB" id="A0A673Y4G7"/>
<dbReference type="GO" id="GO:0016020">
    <property type="term" value="C:membrane"/>
    <property type="evidence" value="ECO:0007669"/>
    <property type="project" value="InterPro"/>
</dbReference>
<proteinExistence type="inferred from homology"/>
<evidence type="ECO:0000256" key="1">
    <source>
        <dbReference type="ARBA" id="ARBA00005773"/>
    </source>
</evidence>
<accession>A0A673Y4G7</accession>
<dbReference type="InterPro" id="IPR002666">
    <property type="entry name" value="Folate_carrier"/>
</dbReference>
<organism evidence="2 3">
    <name type="scientific">Salmo trutta</name>
    <name type="common">Brown trout</name>
    <dbReference type="NCBI Taxonomy" id="8032"/>
    <lineage>
        <taxon>Eukaryota</taxon>
        <taxon>Metazoa</taxon>
        <taxon>Chordata</taxon>
        <taxon>Craniata</taxon>
        <taxon>Vertebrata</taxon>
        <taxon>Euteleostomi</taxon>
        <taxon>Actinopterygii</taxon>
        <taxon>Neopterygii</taxon>
        <taxon>Teleostei</taxon>
        <taxon>Protacanthopterygii</taxon>
        <taxon>Salmoniformes</taxon>
        <taxon>Salmonidae</taxon>
        <taxon>Salmoninae</taxon>
        <taxon>Salmo</taxon>
    </lineage>
</organism>
<name>A0A673Y4G7_SALTR</name>
<dbReference type="Ensembl" id="ENSSTUT00000030782.1">
    <property type="protein sequence ID" value="ENSSTUP00000029410.1"/>
    <property type="gene ID" value="ENSSTUG00000012732.1"/>
</dbReference>